<reference evidence="1" key="3">
    <citation type="submission" date="2025-09" db="UniProtKB">
        <authorList>
            <consortium name="Ensembl"/>
        </authorList>
    </citation>
    <scope>IDENTIFICATION</scope>
</reference>
<dbReference type="Proteomes" id="UP000694397">
    <property type="component" value="Chromosome 25"/>
</dbReference>
<proteinExistence type="predicted"/>
<reference evidence="1 2" key="1">
    <citation type="submission" date="2019-04" db="EMBL/GenBank/DDBJ databases">
        <authorList>
            <consortium name="Wellcome Sanger Institute Data Sharing"/>
        </authorList>
    </citation>
    <scope>NUCLEOTIDE SEQUENCE [LARGE SCALE GENOMIC DNA]</scope>
</reference>
<sequence length="149" mass="16604">AMLDEVHLLADGALPDDVVLGLEDLKTQLGEHGRHKVRLSVGKQGHGGHQLSAVEHDKGLLEGWTARITQFCWRFSDKNLTVHIHYSLEAISQVPELRVELNLIGQSQDLICSSVLKNMCIDEKIVCLLYETFLESVASLGAERRIPCH</sequence>
<organism evidence="1 2">
    <name type="scientific">Scleropages formosus</name>
    <name type="common">Asian bonytongue</name>
    <name type="synonym">Osteoglossum formosum</name>
    <dbReference type="NCBI Taxonomy" id="113540"/>
    <lineage>
        <taxon>Eukaryota</taxon>
        <taxon>Metazoa</taxon>
        <taxon>Chordata</taxon>
        <taxon>Craniata</taxon>
        <taxon>Vertebrata</taxon>
        <taxon>Euteleostomi</taxon>
        <taxon>Actinopterygii</taxon>
        <taxon>Neopterygii</taxon>
        <taxon>Teleostei</taxon>
        <taxon>Osteoglossocephala</taxon>
        <taxon>Osteoglossomorpha</taxon>
        <taxon>Osteoglossiformes</taxon>
        <taxon>Osteoglossidae</taxon>
        <taxon>Scleropages</taxon>
    </lineage>
</organism>
<name>A0A8C9V2Q3_SCLFO</name>
<evidence type="ECO:0000313" key="1">
    <source>
        <dbReference type="Ensembl" id="ENSSFOP00015015895.2"/>
    </source>
</evidence>
<dbReference type="Ensembl" id="ENSSFOT00015016079.2">
    <property type="protein sequence ID" value="ENSSFOP00015015895.2"/>
    <property type="gene ID" value="ENSSFOG00015010250.2"/>
</dbReference>
<dbReference type="AlphaFoldDB" id="A0A8C9V2Q3"/>
<keyword evidence="2" id="KW-1185">Reference proteome</keyword>
<protein>
    <submittedName>
        <fullName evidence="1">Uncharacterized protein</fullName>
    </submittedName>
</protein>
<accession>A0A8C9V2Q3</accession>
<evidence type="ECO:0000313" key="2">
    <source>
        <dbReference type="Proteomes" id="UP000694397"/>
    </source>
</evidence>
<dbReference type="OrthoDB" id="10606174at2759"/>
<reference evidence="1" key="2">
    <citation type="submission" date="2025-08" db="UniProtKB">
        <authorList>
            <consortium name="Ensembl"/>
        </authorList>
    </citation>
    <scope>IDENTIFICATION</scope>
</reference>